<dbReference type="Gene3D" id="3.30.450.20">
    <property type="entry name" value="PAS domain"/>
    <property type="match status" value="1"/>
</dbReference>
<dbReference type="SMART" id="SM00091">
    <property type="entry name" value="PAS"/>
    <property type="match status" value="1"/>
</dbReference>
<dbReference type="EMBL" id="CP075546">
    <property type="protein sequence ID" value="QVV88599.1"/>
    <property type="molecule type" value="Genomic_DNA"/>
</dbReference>
<dbReference type="PROSITE" id="PS50113">
    <property type="entry name" value="PAC"/>
    <property type="match status" value="1"/>
</dbReference>
<dbReference type="InterPro" id="IPR000014">
    <property type="entry name" value="PAS"/>
</dbReference>
<protein>
    <recommendedName>
        <fullName evidence="3">histidine kinase</fullName>
        <ecNumber evidence="3">2.7.13.3</ecNumber>
    </recommendedName>
</protein>
<evidence type="ECO:0000259" key="11">
    <source>
        <dbReference type="PROSITE" id="PS50885"/>
    </source>
</evidence>
<comment type="catalytic activity">
    <reaction evidence="1">
        <text>ATP + protein L-histidine = ADP + protein N-phospho-L-histidine.</text>
        <dbReference type="EC" id="2.7.13.3"/>
    </reaction>
</comment>
<evidence type="ECO:0000256" key="7">
    <source>
        <dbReference type="ARBA" id="ARBA00023136"/>
    </source>
</evidence>
<gene>
    <name evidence="12" type="ORF">KHC33_14940</name>
</gene>
<dbReference type="Gene3D" id="6.10.340.10">
    <property type="match status" value="1"/>
</dbReference>
<dbReference type="AlphaFoldDB" id="A0A8E7B0F9"/>
<dbReference type="PANTHER" id="PTHR45528">
    <property type="entry name" value="SENSOR HISTIDINE KINASE CPXA"/>
    <property type="match status" value="1"/>
</dbReference>
<keyword evidence="7 8" id="KW-0472">Membrane</keyword>
<keyword evidence="5" id="KW-0808">Transferase</keyword>
<dbReference type="GO" id="GO:0000155">
    <property type="term" value="F:phosphorelay sensor kinase activity"/>
    <property type="evidence" value="ECO:0007669"/>
    <property type="project" value="TreeGrafter"/>
</dbReference>
<feature type="domain" description="PAC" evidence="10">
    <location>
        <begin position="481"/>
        <end position="531"/>
    </location>
</feature>
<evidence type="ECO:0000256" key="3">
    <source>
        <dbReference type="ARBA" id="ARBA00012438"/>
    </source>
</evidence>
<keyword evidence="8" id="KW-0812">Transmembrane</keyword>
<dbReference type="CDD" id="cd00130">
    <property type="entry name" value="PAS"/>
    <property type="match status" value="1"/>
</dbReference>
<sequence length="618" mass="70639">MIFSTFSRRLAGLILILLLFSLIALVFLWYAGSLDIIDDEFHNRQNLTDQILMQSIIWIDRGISLYELQYIPSLEKAMELYQDAYLKSGGNITDLDLELLKQQAERELGDSWDFYLVDENGIVLKSTFKNDIGLDFKIWPSFYELVSQIRTNGTFVPDRMVKGYAQNAPYRKFAYMGTPDGRYLLEVSRNFQHLLPKASGASYKELIHNLPQLNPDIISLELYNSKYEVVSRFTSDNTPKNPTTNTLQQIIRTFSERKNSEETDIESGNIVRYTHLAINDTDSPSASEMFLVARTEYSTENRDQKKVALTIILGGFLLLTGFVASGVAIAGSRYLSKPINRIVEDIQYIADGDLDHKIRESGSSEFLVIEKAITQLVTSLKQTIASLKKREEELMDELSKRWRAEQNYRRLFESAHEAIFILKGTTIESCNNAATNLVGRNLKEVIGKEIYELSPPIQQDGSVSSTACTQIMNKVIQGEISKIEWDLERKDGTIIETEAQCSAVLSGDDIMVMALFRDVTELKEMRKREIKAIIQIEDNLVNLAAINDQIRNPLTAISILNEMQDGEFKIKIQEQVKAIDELINEVDKHFINTDKVRLFLIKHYGIHQKSEYKKEQKD</sequence>
<dbReference type="RefSeq" id="WP_214419408.1">
    <property type="nucleotide sequence ID" value="NZ_CP075546.1"/>
</dbReference>
<evidence type="ECO:0000256" key="8">
    <source>
        <dbReference type="SAM" id="Phobius"/>
    </source>
</evidence>
<evidence type="ECO:0000256" key="1">
    <source>
        <dbReference type="ARBA" id="ARBA00000085"/>
    </source>
</evidence>
<dbReference type="InterPro" id="IPR013767">
    <property type="entry name" value="PAS_fold"/>
</dbReference>
<dbReference type="Pfam" id="PF00672">
    <property type="entry name" value="HAMP"/>
    <property type="match status" value="1"/>
</dbReference>
<keyword evidence="6" id="KW-0418">Kinase</keyword>
<dbReference type="PROSITE" id="PS50112">
    <property type="entry name" value="PAS"/>
    <property type="match status" value="1"/>
</dbReference>
<evidence type="ECO:0000259" key="9">
    <source>
        <dbReference type="PROSITE" id="PS50112"/>
    </source>
</evidence>
<dbReference type="NCBIfam" id="TIGR00229">
    <property type="entry name" value="sensory_box"/>
    <property type="match status" value="1"/>
</dbReference>
<dbReference type="GO" id="GO:0006355">
    <property type="term" value="P:regulation of DNA-templated transcription"/>
    <property type="evidence" value="ECO:0007669"/>
    <property type="project" value="InterPro"/>
</dbReference>
<dbReference type="Pfam" id="PF00989">
    <property type="entry name" value="PAS"/>
    <property type="match status" value="1"/>
</dbReference>
<feature type="domain" description="HAMP" evidence="11">
    <location>
        <begin position="333"/>
        <end position="385"/>
    </location>
</feature>
<feature type="domain" description="PAS" evidence="9">
    <location>
        <begin position="404"/>
        <end position="479"/>
    </location>
</feature>
<evidence type="ECO:0000256" key="2">
    <source>
        <dbReference type="ARBA" id="ARBA00004141"/>
    </source>
</evidence>
<dbReference type="SMART" id="SM00086">
    <property type="entry name" value="PAC"/>
    <property type="match status" value="1"/>
</dbReference>
<dbReference type="KEGG" id="mrtj:KHC33_14940"/>
<evidence type="ECO:0000313" key="12">
    <source>
        <dbReference type="EMBL" id="QVV88599.1"/>
    </source>
</evidence>
<dbReference type="InterPro" id="IPR035965">
    <property type="entry name" value="PAS-like_dom_sf"/>
</dbReference>
<dbReference type="GeneID" id="65098506"/>
<keyword evidence="8" id="KW-1133">Transmembrane helix</keyword>
<dbReference type="InterPro" id="IPR050398">
    <property type="entry name" value="HssS/ArlS-like"/>
</dbReference>
<keyword evidence="4" id="KW-0597">Phosphoprotein</keyword>
<dbReference type="SMART" id="SM00304">
    <property type="entry name" value="HAMP"/>
    <property type="match status" value="1"/>
</dbReference>
<dbReference type="CDD" id="cd06225">
    <property type="entry name" value="HAMP"/>
    <property type="match status" value="1"/>
</dbReference>
<dbReference type="Proteomes" id="UP000680656">
    <property type="component" value="Chromosome"/>
</dbReference>
<name>A0A8E7B0F9_9EURY</name>
<reference evidence="12 13" key="1">
    <citation type="submission" date="2021-05" db="EMBL/GenBank/DDBJ databases">
        <title>A novel Methanospirillum isolate from a pyrite-forming mixed culture.</title>
        <authorList>
            <person name="Bunk B."/>
            <person name="Sproer C."/>
            <person name="Spring S."/>
            <person name="Pester M."/>
        </authorList>
    </citation>
    <scope>NUCLEOTIDE SEQUENCE [LARGE SCALE GENOMIC DNA]</scope>
    <source>
        <strain evidence="12 13">J.3.6.1-F.2.7.3</strain>
    </source>
</reference>
<dbReference type="InterPro" id="IPR000700">
    <property type="entry name" value="PAS-assoc_C"/>
</dbReference>
<evidence type="ECO:0000256" key="5">
    <source>
        <dbReference type="ARBA" id="ARBA00022679"/>
    </source>
</evidence>
<organism evidence="12 13">
    <name type="scientific">Methanospirillum purgamenti</name>
    <dbReference type="NCBI Taxonomy" id="2834276"/>
    <lineage>
        <taxon>Archaea</taxon>
        <taxon>Methanobacteriati</taxon>
        <taxon>Methanobacteriota</taxon>
        <taxon>Stenosarchaea group</taxon>
        <taxon>Methanomicrobia</taxon>
        <taxon>Methanomicrobiales</taxon>
        <taxon>Methanospirillaceae</taxon>
        <taxon>Methanospirillum</taxon>
    </lineage>
</organism>
<comment type="subcellular location">
    <subcellularLocation>
        <location evidence="2">Membrane</location>
        <topology evidence="2">Multi-pass membrane protein</topology>
    </subcellularLocation>
</comment>
<evidence type="ECO:0000313" key="13">
    <source>
        <dbReference type="Proteomes" id="UP000680656"/>
    </source>
</evidence>
<dbReference type="EC" id="2.7.13.3" evidence="3"/>
<dbReference type="InterPro" id="IPR003660">
    <property type="entry name" value="HAMP_dom"/>
</dbReference>
<accession>A0A8E7B0F9</accession>
<dbReference type="InterPro" id="IPR001610">
    <property type="entry name" value="PAC"/>
</dbReference>
<dbReference type="PROSITE" id="PS50885">
    <property type="entry name" value="HAMP"/>
    <property type="match status" value="1"/>
</dbReference>
<keyword evidence="13" id="KW-1185">Reference proteome</keyword>
<evidence type="ECO:0000259" key="10">
    <source>
        <dbReference type="PROSITE" id="PS50113"/>
    </source>
</evidence>
<dbReference type="PANTHER" id="PTHR45528:SF10">
    <property type="entry name" value="METHYL-ACCEPTING CHEMOTAXIS PROTEIN"/>
    <property type="match status" value="1"/>
</dbReference>
<evidence type="ECO:0000256" key="4">
    <source>
        <dbReference type="ARBA" id="ARBA00022553"/>
    </source>
</evidence>
<dbReference type="SUPFAM" id="SSF158472">
    <property type="entry name" value="HAMP domain-like"/>
    <property type="match status" value="1"/>
</dbReference>
<evidence type="ECO:0000256" key="6">
    <source>
        <dbReference type="ARBA" id="ARBA00022777"/>
    </source>
</evidence>
<proteinExistence type="predicted"/>
<feature type="transmembrane region" description="Helical" evidence="8">
    <location>
        <begin position="307"/>
        <end position="331"/>
    </location>
</feature>
<dbReference type="GO" id="GO:0005886">
    <property type="term" value="C:plasma membrane"/>
    <property type="evidence" value="ECO:0007669"/>
    <property type="project" value="TreeGrafter"/>
</dbReference>
<dbReference type="SUPFAM" id="SSF55785">
    <property type="entry name" value="PYP-like sensor domain (PAS domain)"/>
    <property type="match status" value="1"/>
</dbReference>